<dbReference type="PROSITE" id="PS00036">
    <property type="entry name" value="BZIP_BASIC"/>
    <property type="match status" value="1"/>
</dbReference>
<dbReference type="InterPro" id="IPR052635">
    <property type="entry name" value="Sec_Metab_Biosynth_Reg"/>
</dbReference>
<gene>
    <name evidence="4" type="ORF">NEMBOFW57_006374</name>
</gene>
<reference evidence="4" key="1">
    <citation type="submission" date="2023-02" db="EMBL/GenBank/DDBJ databases">
        <authorList>
            <person name="Palmer J.M."/>
        </authorList>
    </citation>
    <scope>NUCLEOTIDE SEQUENCE</scope>
    <source>
        <strain evidence="4">FW57</strain>
    </source>
</reference>
<feature type="region of interest" description="Disordered" evidence="2">
    <location>
        <begin position="1"/>
        <end position="38"/>
    </location>
</feature>
<feature type="compositionally biased region" description="Polar residues" evidence="2">
    <location>
        <begin position="1"/>
        <end position="30"/>
    </location>
</feature>
<dbReference type="InterPro" id="IPR004827">
    <property type="entry name" value="bZIP"/>
</dbReference>
<dbReference type="Gene3D" id="1.20.5.170">
    <property type="match status" value="1"/>
</dbReference>
<feature type="region of interest" description="Disordered" evidence="2">
    <location>
        <begin position="244"/>
        <end position="302"/>
    </location>
</feature>
<dbReference type="SUPFAM" id="SSF57959">
    <property type="entry name" value="Leucine zipper domain"/>
    <property type="match status" value="1"/>
</dbReference>
<dbReference type="Proteomes" id="UP001197093">
    <property type="component" value="Unassembled WGS sequence"/>
</dbReference>
<feature type="compositionally biased region" description="Pro residues" evidence="2">
    <location>
        <begin position="253"/>
        <end position="263"/>
    </location>
</feature>
<accession>A0AAD4I175</accession>
<protein>
    <recommendedName>
        <fullName evidence="3">BZIP domain-containing protein</fullName>
    </recommendedName>
</protein>
<sequence>MPNNLNHQEGSYSLRSSNDAAPTDDWTQTNDPKEKKRIQNRVAQRTYRNRIRARLEELEDKIRCHEKASKRDANENDDRSPAKTMAQYFLPADSAFQFLASPRRVSSAGLSQEPPTPPDLLLPSFFQQQQVKIPPTADETTNQPDFAAAPAGRVEGVSDSTHQLMVNLLGLQTQLQNNIQILQASRGMHPISPSYSPPLFHPPDDLSLDIMSSKALGSPWKTAAADLTAIQTGATHSLTSYLPAAADMDSPSPDSPPQRPPADPMDGMTFHHTTEGPPNTTTTTTTTTNTATATRTSSPAPSLDERLTTILAHLHQVGFDSFDALAAAYYSSSLPEPSRLASEQRLSRNRRLPRVMAEIFRAAAGWSTWERAGVNQEVIRAAECLLVEEGAAARGMVVEGSLGIITGGGGGGVGEGNGGGGEWRRRRVQIPNLWALMTSLASGTRQQDGSGTALAAILLLYFAGSMPKEQLLRLLSICLPDSMSPGKNG</sequence>
<comment type="caution">
    <text evidence="4">The sequence shown here is derived from an EMBL/GenBank/DDBJ whole genome shotgun (WGS) entry which is preliminary data.</text>
</comment>
<dbReference type="CDD" id="cd14688">
    <property type="entry name" value="bZIP_YAP"/>
    <property type="match status" value="1"/>
</dbReference>
<dbReference type="GO" id="GO:0003700">
    <property type="term" value="F:DNA-binding transcription factor activity"/>
    <property type="evidence" value="ECO:0007669"/>
    <property type="project" value="InterPro"/>
</dbReference>
<dbReference type="PANTHER" id="PTHR39607:SF1">
    <property type="entry name" value="B-ZIP TRANSCRIPTION FACTOR (EUROFUNG)"/>
    <property type="match status" value="1"/>
</dbReference>
<dbReference type="PANTHER" id="PTHR39607">
    <property type="entry name" value="XANTHOCILLIN BIOSYNTHESIS CLUSTER TRANSCRIPTION FACTOR XANC-RELATED"/>
    <property type="match status" value="1"/>
</dbReference>
<proteinExistence type="predicted"/>
<evidence type="ECO:0000313" key="4">
    <source>
        <dbReference type="EMBL" id="KAG7289995.1"/>
    </source>
</evidence>
<dbReference type="EMBL" id="JAHCVI010000002">
    <property type="protein sequence ID" value="KAG7289995.1"/>
    <property type="molecule type" value="Genomic_DNA"/>
</dbReference>
<evidence type="ECO:0000259" key="3">
    <source>
        <dbReference type="PROSITE" id="PS00036"/>
    </source>
</evidence>
<organism evidence="4 5">
    <name type="scientific">Staphylotrichum longicolle</name>
    <dbReference type="NCBI Taxonomy" id="669026"/>
    <lineage>
        <taxon>Eukaryota</taxon>
        <taxon>Fungi</taxon>
        <taxon>Dikarya</taxon>
        <taxon>Ascomycota</taxon>
        <taxon>Pezizomycotina</taxon>
        <taxon>Sordariomycetes</taxon>
        <taxon>Sordariomycetidae</taxon>
        <taxon>Sordariales</taxon>
        <taxon>Chaetomiaceae</taxon>
        <taxon>Staphylotrichum</taxon>
    </lineage>
</organism>
<dbReference type="AlphaFoldDB" id="A0AAD4I175"/>
<evidence type="ECO:0000256" key="2">
    <source>
        <dbReference type="SAM" id="MobiDB-lite"/>
    </source>
</evidence>
<name>A0AAD4I175_9PEZI</name>
<keyword evidence="5" id="KW-1185">Reference proteome</keyword>
<evidence type="ECO:0000313" key="5">
    <source>
        <dbReference type="Proteomes" id="UP001197093"/>
    </source>
</evidence>
<feature type="coiled-coil region" evidence="1">
    <location>
        <begin position="48"/>
        <end position="75"/>
    </location>
</feature>
<evidence type="ECO:0000256" key="1">
    <source>
        <dbReference type="SAM" id="Coils"/>
    </source>
</evidence>
<feature type="domain" description="BZIP" evidence="3">
    <location>
        <begin position="35"/>
        <end position="50"/>
    </location>
</feature>
<feature type="compositionally biased region" description="Low complexity" evidence="2">
    <location>
        <begin position="275"/>
        <end position="296"/>
    </location>
</feature>
<keyword evidence="1" id="KW-0175">Coiled coil</keyword>
<dbReference type="InterPro" id="IPR046347">
    <property type="entry name" value="bZIP_sf"/>
</dbReference>